<dbReference type="Proteomes" id="UP000590460">
    <property type="component" value="Unassembled WGS sequence"/>
</dbReference>
<evidence type="ECO:0000256" key="1">
    <source>
        <dbReference type="ARBA" id="ARBA00004370"/>
    </source>
</evidence>
<dbReference type="InterPro" id="IPR050491">
    <property type="entry name" value="AmpC-like"/>
</dbReference>
<dbReference type="GO" id="GO:0016020">
    <property type="term" value="C:membrane"/>
    <property type="evidence" value="ECO:0007669"/>
    <property type="project" value="UniProtKB-SubCell"/>
</dbReference>
<evidence type="ECO:0000256" key="2">
    <source>
        <dbReference type="ARBA" id="ARBA00023136"/>
    </source>
</evidence>
<accession>A0A846ZHZ8</accession>
<reference evidence="4 5" key="1">
    <citation type="submission" date="2020-04" db="EMBL/GenBank/DDBJ databases">
        <title>MicrobeNet Type strains.</title>
        <authorList>
            <person name="Nicholson A.C."/>
        </authorList>
    </citation>
    <scope>NUCLEOTIDE SEQUENCE [LARGE SCALE GENOMIC DNA]</scope>
    <source>
        <strain evidence="4 5">CCUG 54536</strain>
    </source>
</reference>
<dbReference type="InterPro" id="IPR001466">
    <property type="entry name" value="Beta-lactam-related"/>
</dbReference>
<feature type="domain" description="Beta-lactamase-related" evidence="3">
    <location>
        <begin position="79"/>
        <end position="363"/>
    </location>
</feature>
<dbReference type="PANTHER" id="PTHR46825:SF11">
    <property type="entry name" value="PENICILLIN-BINDING PROTEIN 4"/>
    <property type="match status" value="1"/>
</dbReference>
<protein>
    <submittedName>
        <fullName evidence="4">Serine hydrolase</fullName>
    </submittedName>
</protein>
<evidence type="ECO:0000313" key="5">
    <source>
        <dbReference type="Proteomes" id="UP000590460"/>
    </source>
</evidence>
<proteinExistence type="predicted"/>
<dbReference type="Gene3D" id="3.40.710.10">
    <property type="entry name" value="DD-peptidase/beta-lactamase superfamily"/>
    <property type="match status" value="1"/>
</dbReference>
<name>A0A846ZHZ8_9LACO</name>
<dbReference type="InterPro" id="IPR012338">
    <property type="entry name" value="Beta-lactam/transpept-like"/>
</dbReference>
<comment type="caution">
    <text evidence="4">The sequence shown here is derived from an EMBL/GenBank/DDBJ whole genome shotgun (WGS) entry which is preliminary data.</text>
</comment>
<gene>
    <name evidence="4" type="ORF">HF966_07830</name>
</gene>
<comment type="subcellular location">
    <subcellularLocation>
        <location evidence="1">Membrane</location>
    </subcellularLocation>
</comment>
<dbReference type="EMBL" id="JAAXPO010000009">
    <property type="protein sequence ID" value="NKZ19080.1"/>
    <property type="molecule type" value="Genomic_DNA"/>
</dbReference>
<dbReference type="Pfam" id="PF00144">
    <property type="entry name" value="Beta-lactamase"/>
    <property type="match status" value="1"/>
</dbReference>
<organism evidence="4 5">
    <name type="scientific">Leuconostoc holzapfelii</name>
    <dbReference type="NCBI Taxonomy" id="434464"/>
    <lineage>
        <taxon>Bacteria</taxon>
        <taxon>Bacillati</taxon>
        <taxon>Bacillota</taxon>
        <taxon>Bacilli</taxon>
        <taxon>Lactobacillales</taxon>
        <taxon>Lactobacillaceae</taxon>
        <taxon>Leuconostoc</taxon>
    </lineage>
</organism>
<dbReference type="GO" id="GO:0016787">
    <property type="term" value="F:hydrolase activity"/>
    <property type="evidence" value="ECO:0007669"/>
    <property type="project" value="UniProtKB-KW"/>
</dbReference>
<dbReference type="PANTHER" id="PTHR46825">
    <property type="entry name" value="D-ALANYL-D-ALANINE-CARBOXYPEPTIDASE/ENDOPEPTIDASE AMPH"/>
    <property type="match status" value="1"/>
</dbReference>
<keyword evidence="2" id="KW-0472">Membrane</keyword>
<dbReference type="SUPFAM" id="SSF56601">
    <property type="entry name" value="beta-lactamase/transpeptidase-like"/>
    <property type="match status" value="1"/>
</dbReference>
<evidence type="ECO:0000313" key="4">
    <source>
        <dbReference type="EMBL" id="NKZ19080.1"/>
    </source>
</evidence>
<evidence type="ECO:0000259" key="3">
    <source>
        <dbReference type="Pfam" id="PF00144"/>
    </source>
</evidence>
<keyword evidence="4" id="KW-0378">Hydrolase</keyword>
<sequence>MKRMQHQTISAKFWRRGLLVTLVLSIVGGASFVAVRSTADARVSKALATRAKLNDGLKAARLDQNVFLKQDQTAVQVDQQLKAAGYIGTALIVHHNQVILQQGYGYADHAKQQHNNAQSLYQIASLQKSFTATLIMQQVQAGKLSLDTLLSKYYPNVPGSNQVTIRQMMTMTSGLAEYIMGNKAKTEQDNVAFDAAHVRLLNSKAWAYQAVNYRLLAGILMQVTGQSYDTLFNHVFNQQYHLNIADYSHFLTNAHRTIGYQKADYSAPTYDNPGLFARETGTGNMAMTTGKLYTYYRLLIDHQITDKKCLQAMWTPEAGESYSAGLYHHASYNDGHGVITGYEPTVVFTQNGQDAVILLSNVLEKGHSWEPLAKTLFTEITAIKTS</sequence>
<dbReference type="AlphaFoldDB" id="A0A846ZHZ8"/>